<dbReference type="GO" id="GO:0010181">
    <property type="term" value="F:FMN binding"/>
    <property type="evidence" value="ECO:0007669"/>
    <property type="project" value="TreeGrafter"/>
</dbReference>
<evidence type="ECO:0000313" key="10">
    <source>
        <dbReference type="Proteomes" id="UP001222325"/>
    </source>
</evidence>
<dbReference type="PIRSF" id="PIRSF001456">
    <property type="entry name" value="Chorismate_synth"/>
    <property type="match status" value="1"/>
</dbReference>
<proteinExistence type="inferred from homology"/>
<dbReference type="FunFam" id="3.60.150.10:FF:000004">
    <property type="entry name" value="Chorismate synthase"/>
    <property type="match status" value="1"/>
</dbReference>
<dbReference type="AlphaFoldDB" id="A0AAD6UKZ8"/>
<dbReference type="PROSITE" id="PS00788">
    <property type="entry name" value="CHORISMATE_SYNTHASE_2"/>
    <property type="match status" value="1"/>
</dbReference>
<dbReference type="CDD" id="cd07304">
    <property type="entry name" value="Chorismate_synthase"/>
    <property type="match status" value="1"/>
</dbReference>
<dbReference type="SUPFAM" id="SSF103263">
    <property type="entry name" value="Chorismate synthase, AroC"/>
    <property type="match status" value="1"/>
</dbReference>
<evidence type="ECO:0000313" key="9">
    <source>
        <dbReference type="EMBL" id="KAJ7102525.1"/>
    </source>
</evidence>
<keyword evidence="7 8" id="KW-0456">Lyase</keyword>
<evidence type="ECO:0000256" key="3">
    <source>
        <dbReference type="ARBA" id="ARBA00011881"/>
    </source>
</evidence>
<dbReference type="GO" id="GO:0008652">
    <property type="term" value="P:amino acid biosynthetic process"/>
    <property type="evidence" value="ECO:0007669"/>
    <property type="project" value="UniProtKB-KW"/>
</dbReference>
<gene>
    <name evidence="9" type="ORF">B0H15DRAFT_936457</name>
</gene>
<dbReference type="GO" id="GO:0004107">
    <property type="term" value="F:chorismate synthase activity"/>
    <property type="evidence" value="ECO:0007669"/>
    <property type="project" value="UniProtKB-EC"/>
</dbReference>
<dbReference type="Gene3D" id="3.60.150.10">
    <property type="entry name" value="Chorismate synthase AroC"/>
    <property type="match status" value="1"/>
</dbReference>
<evidence type="ECO:0000256" key="8">
    <source>
        <dbReference type="RuleBase" id="RU000605"/>
    </source>
</evidence>
<comment type="subunit">
    <text evidence="3">Homotetramer.</text>
</comment>
<evidence type="ECO:0000256" key="7">
    <source>
        <dbReference type="ARBA" id="ARBA00023239"/>
    </source>
</evidence>
<comment type="cofactor">
    <cofactor evidence="8">
        <name>FMNH2</name>
        <dbReference type="ChEBI" id="CHEBI:57618"/>
    </cofactor>
    <text evidence="8">Reduced FMN (FMNH(2)).</text>
</comment>
<comment type="caution">
    <text evidence="9">The sequence shown here is derived from an EMBL/GenBank/DDBJ whole genome shotgun (WGS) entry which is preliminary data.</text>
</comment>
<comment type="similarity">
    <text evidence="2 8">Belongs to the chorismate synthase family.</text>
</comment>
<dbReference type="Proteomes" id="UP001222325">
    <property type="component" value="Unassembled WGS sequence"/>
</dbReference>
<dbReference type="PROSITE" id="PS00787">
    <property type="entry name" value="CHORISMATE_SYNTHASE_1"/>
    <property type="match status" value="1"/>
</dbReference>
<dbReference type="Pfam" id="PF01264">
    <property type="entry name" value="Chorismate_synt"/>
    <property type="match status" value="1"/>
</dbReference>
<dbReference type="HAMAP" id="MF_00300">
    <property type="entry name" value="Chorismate_synth"/>
    <property type="match status" value="1"/>
</dbReference>
<evidence type="ECO:0000256" key="5">
    <source>
        <dbReference type="ARBA" id="ARBA00022605"/>
    </source>
</evidence>
<evidence type="ECO:0000256" key="4">
    <source>
        <dbReference type="ARBA" id="ARBA00013036"/>
    </source>
</evidence>
<dbReference type="NCBIfam" id="TIGR00033">
    <property type="entry name" value="aroC"/>
    <property type="match status" value="1"/>
</dbReference>
<dbReference type="EC" id="4.2.3.5" evidence="4 8"/>
<dbReference type="GO" id="GO:0009423">
    <property type="term" value="P:chorismate biosynthetic process"/>
    <property type="evidence" value="ECO:0007669"/>
    <property type="project" value="TreeGrafter"/>
</dbReference>
<reference evidence="9" key="1">
    <citation type="submission" date="2023-03" db="EMBL/GenBank/DDBJ databases">
        <title>Massive genome expansion in bonnet fungi (Mycena s.s.) driven by repeated elements and novel gene families across ecological guilds.</title>
        <authorList>
            <consortium name="Lawrence Berkeley National Laboratory"/>
            <person name="Harder C.B."/>
            <person name="Miyauchi S."/>
            <person name="Viragh M."/>
            <person name="Kuo A."/>
            <person name="Thoen E."/>
            <person name="Andreopoulos B."/>
            <person name="Lu D."/>
            <person name="Skrede I."/>
            <person name="Drula E."/>
            <person name="Henrissat B."/>
            <person name="Morin E."/>
            <person name="Kohler A."/>
            <person name="Barry K."/>
            <person name="LaButti K."/>
            <person name="Morin E."/>
            <person name="Salamov A."/>
            <person name="Lipzen A."/>
            <person name="Mereny Z."/>
            <person name="Hegedus B."/>
            <person name="Baldrian P."/>
            <person name="Stursova M."/>
            <person name="Weitz H."/>
            <person name="Taylor A."/>
            <person name="Grigoriev I.V."/>
            <person name="Nagy L.G."/>
            <person name="Martin F."/>
            <person name="Kauserud H."/>
        </authorList>
    </citation>
    <scope>NUCLEOTIDE SEQUENCE</scope>
    <source>
        <strain evidence="9">CBHHK173m</strain>
    </source>
</reference>
<keyword evidence="6 8" id="KW-0057">Aromatic amino acid biosynthesis</keyword>
<accession>A0AAD6UKZ8</accession>
<dbReference type="EMBL" id="JARJCN010000003">
    <property type="protein sequence ID" value="KAJ7102525.1"/>
    <property type="molecule type" value="Genomic_DNA"/>
</dbReference>
<comment type="catalytic activity">
    <reaction evidence="8">
        <text>5-O-(1-carboxyvinyl)-3-phosphoshikimate = chorismate + phosphate</text>
        <dbReference type="Rhea" id="RHEA:21020"/>
        <dbReference type="ChEBI" id="CHEBI:29748"/>
        <dbReference type="ChEBI" id="CHEBI:43474"/>
        <dbReference type="ChEBI" id="CHEBI:57701"/>
        <dbReference type="EC" id="4.2.3.5"/>
    </reaction>
</comment>
<dbReference type="GO" id="GO:0005829">
    <property type="term" value="C:cytosol"/>
    <property type="evidence" value="ECO:0007669"/>
    <property type="project" value="TreeGrafter"/>
</dbReference>
<evidence type="ECO:0000256" key="6">
    <source>
        <dbReference type="ARBA" id="ARBA00023141"/>
    </source>
</evidence>
<dbReference type="GO" id="GO:0009073">
    <property type="term" value="P:aromatic amino acid family biosynthetic process"/>
    <property type="evidence" value="ECO:0007669"/>
    <property type="project" value="UniProtKB-KW"/>
</dbReference>
<dbReference type="InterPro" id="IPR020541">
    <property type="entry name" value="Chorismate_synthase_CS"/>
</dbReference>
<sequence>MSTFGTLFRVTTFGESHCASVGAIIDGCPPGLQLSAADIQVQMNRRRPGQSNLTTPRNEKDAVLLQSGLEHGVTLGTPIALLVRNEDQRPHDYSETDLYPRPSHADYTYLEKYGIKASSGGGRSSARETVGRVAAGAIAEHYLKIAYGIEIVAFVSSVGKVHLPMAAAVPATAEDDDDAAEPMSEEFRSLLAGVSRADVDAHLTRCPHPETAARMEKRIIRAKDALDSIGGTVTCVLRNLPSGLGEPVFDKFEAKLAHAMLSIPATKGFEIGSGFRGTEVPGSRHNDAFVRRADGSLGTQTNWSGGVQGGITNREDVYFRVAFKPPATISQAQATAQYDGTQGSLAARGRHDPCVVPRAVPIVEAMAALVVMDLLLIQNSRQAAAGRLPPITTLPATMVMPPRV</sequence>
<name>A0AAD6UKZ8_9AGAR</name>
<comment type="pathway">
    <text evidence="1 8">Metabolic intermediate biosynthesis; chorismate biosynthesis; chorismate from D-erythrose 4-phosphate and phosphoenolpyruvate: step 7/7.</text>
</comment>
<dbReference type="PANTHER" id="PTHR21085:SF0">
    <property type="entry name" value="CHORISMATE SYNTHASE"/>
    <property type="match status" value="1"/>
</dbReference>
<keyword evidence="5 8" id="KW-0028">Amino-acid biosynthesis</keyword>
<dbReference type="NCBIfam" id="NF003793">
    <property type="entry name" value="PRK05382.1"/>
    <property type="match status" value="1"/>
</dbReference>
<dbReference type="PROSITE" id="PS00789">
    <property type="entry name" value="CHORISMATE_SYNTHASE_3"/>
    <property type="match status" value="1"/>
</dbReference>
<organism evidence="9 10">
    <name type="scientific">Mycena belliarum</name>
    <dbReference type="NCBI Taxonomy" id="1033014"/>
    <lineage>
        <taxon>Eukaryota</taxon>
        <taxon>Fungi</taxon>
        <taxon>Dikarya</taxon>
        <taxon>Basidiomycota</taxon>
        <taxon>Agaricomycotina</taxon>
        <taxon>Agaricomycetes</taxon>
        <taxon>Agaricomycetidae</taxon>
        <taxon>Agaricales</taxon>
        <taxon>Marasmiineae</taxon>
        <taxon>Mycenaceae</taxon>
        <taxon>Mycena</taxon>
    </lineage>
</organism>
<dbReference type="PANTHER" id="PTHR21085">
    <property type="entry name" value="CHORISMATE SYNTHASE"/>
    <property type="match status" value="1"/>
</dbReference>
<dbReference type="InterPro" id="IPR035904">
    <property type="entry name" value="Chorismate_synth_AroC_sf"/>
</dbReference>
<protein>
    <recommendedName>
        <fullName evidence="4 8">Chorismate synthase</fullName>
        <ecNumber evidence="4 8">4.2.3.5</ecNumber>
    </recommendedName>
</protein>
<dbReference type="InterPro" id="IPR000453">
    <property type="entry name" value="Chorismate_synth"/>
</dbReference>
<evidence type="ECO:0000256" key="1">
    <source>
        <dbReference type="ARBA" id="ARBA00005044"/>
    </source>
</evidence>
<keyword evidence="10" id="KW-1185">Reference proteome</keyword>
<evidence type="ECO:0000256" key="2">
    <source>
        <dbReference type="ARBA" id="ARBA00008014"/>
    </source>
</evidence>